<sequence>MQQRTQYWQPRASEWTMATRRATPTYVSKRLHTSSLARELSTRCFSTSRAVRKHIDASELQQTYAYDQSSGLNDDALLSDLRAETMRDRPKAEQLIDEMQGKFLSFLVQTTKAQRVLEIGCFTGYSALCLASGLAADGVLTTCDVDAACMQFAQRFFNKSPRAAQITAVHQDGLEFLHSITRSACADQQPFDVIFVDANKRKYRAYYDFILEHHLLHASGLLVFDNTLFRGRVAVCASGEEGRKERIARSLADFNSHVLRDPRTAQVVLPLWDGLTLIRLSGKGMAAE</sequence>
<proteinExistence type="inferred from homology"/>
<dbReference type="GO" id="GO:0008757">
    <property type="term" value="F:S-adenosylmethionine-dependent methyltransferase activity"/>
    <property type="evidence" value="ECO:0007669"/>
    <property type="project" value="TreeGrafter"/>
</dbReference>
<dbReference type="InterPro" id="IPR002935">
    <property type="entry name" value="SAM_O-MeTrfase"/>
</dbReference>
<dbReference type="GO" id="GO:0032259">
    <property type="term" value="P:methylation"/>
    <property type="evidence" value="ECO:0007669"/>
    <property type="project" value="UniProtKB-KW"/>
</dbReference>
<dbReference type="Gene3D" id="3.40.50.150">
    <property type="entry name" value="Vaccinia Virus protein VP39"/>
    <property type="match status" value="1"/>
</dbReference>
<dbReference type="PROSITE" id="PS51682">
    <property type="entry name" value="SAM_OMT_I"/>
    <property type="match status" value="1"/>
</dbReference>
<evidence type="ECO:0000256" key="3">
    <source>
        <dbReference type="ARBA" id="ARBA00022691"/>
    </source>
</evidence>
<name>A0AAV0UCW1_HYABA</name>
<evidence type="ECO:0008006" key="7">
    <source>
        <dbReference type="Google" id="ProtNLM"/>
    </source>
</evidence>
<dbReference type="SUPFAM" id="SSF53335">
    <property type="entry name" value="S-adenosyl-L-methionine-dependent methyltransferases"/>
    <property type="match status" value="1"/>
</dbReference>
<keyword evidence="1" id="KW-0489">Methyltransferase</keyword>
<reference evidence="5" key="1">
    <citation type="submission" date="2022-12" db="EMBL/GenBank/DDBJ databases">
        <authorList>
            <person name="Webb A."/>
        </authorList>
    </citation>
    <scope>NUCLEOTIDE SEQUENCE</scope>
    <source>
        <strain evidence="5">Hp1</strain>
    </source>
</reference>
<keyword evidence="3" id="KW-0949">S-adenosyl-L-methionine</keyword>
<dbReference type="EMBL" id="CANTFL010001207">
    <property type="protein sequence ID" value="CAI5733695.1"/>
    <property type="molecule type" value="Genomic_DNA"/>
</dbReference>
<comment type="caution">
    <text evidence="5">The sequence shown here is derived from an EMBL/GenBank/DDBJ whole genome shotgun (WGS) entry which is preliminary data.</text>
</comment>
<dbReference type="PANTHER" id="PTHR10509">
    <property type="entry name" value="O-METHYLTRANSFERASE-RELATED"/>
    <property type="match status" value="1"/>
</dbReference>
<keyword evidence="2" id="KW-0808">Transferase</keyword>
<organism evidence="5 6">
    <name type="scientific">Hyaloperonospora brassicae</name>
    <name type="common">Brassica downy mildew</name>
    <name type="synonym">Peronospora brassicae</name>
    <dbReference type="NCBI Taxonomy" id="162125"/>
    <lineage>
        <taxon>Eukaryota</taxon>
        <taxon>Sar</taxon>
        <taxon>Stramenopiles</taxon>
        <taxon>Oomycota</taxon>
        <taxon>Peronosporomycetes</taxon>
        <taxon>Peronosporales</taxon>
        <taxon>Peronosporaceae</taxon>
        <taxon>Hyaloperonospora</taxon>
    </lineage>
</organism>
<gene>
    <name evidence="5" type="ORF">HBR001_LOCUS5926</name>
</gene>
<dbReference type="InterPro" id="IPR050362">
    <property type="entry name" value="Cation-dep_OMT"/>
</dbReference>
<evidence type="ECO:0000256" key="1">
    <source>
        <dbReference type="ARBA" id="ARBA00022603"/>
    </source>
</evidence>
<accession>A0AAV0UCW1</accession>
<dbReference type="Proteomes" id="UP001162031">
    <property type="component" value="Unassembled WGS sequence"/>
</dbReference>
<dbReference type="PANTHER" id="PTHR10509:SF14">
    <property type="entry name" value="CAFFEOYL-COA O-METHYLTRANSFERASE 3-RELATED"/>
    <property type="match status" value="1"/>
</dbReference>
<comment type="similarity">
    <text evidence="4">Belongs to the class I-like SAM-binding methyltransferase superfamily. Cation-dependent O-methyltransferase family.</text>
</comment>
<dbReference type="AlphaFoldDB" id="A0AAV0UCW1"/>
<keyword evidence="6" id="KW-1185">Reference proteome</keyword>
<dbReference type="CDD" id="cd02440">
    <property type="entry name" value="AdoMet_MTases"/>
    <property type="match status" value="1"/>
</dbReference>
<dbReference type="GO" id="GO:0008171">
    <property type="term" value="F:O-methyltransferase activity"/>
    <property type="evidence" value="ECO:0007669"/>
    <property type="project" value="InterPro"/>
</dbReference>
<evidence type="ECO:0000313" key="6">
    <source>
        <dbReference type="Proteomes" id="UP001162031"/>
    </source>
</evidence>
<dbReference type="Pfam" id="PF01596">
    <property type="entry name" value="Methyltransf_3"/>
    <property type="match status" value="1"/>
</dbReference>
<evidence type="ECO:0000256" key="4">
    <source>
        <dbReference type="ARBA" id="ARBA00023453"/>
    </source>
</evidence>
<dbReference type="InterPro" id="IPR029063">
    <property type="entry name" value="SAM-dependent_MTases_sf"/>
</dbReference>
<evidence type="ECO:0000256" key="2">
    <source>
        <dbReference type="ARBA" id="ARBA00022679"/>
    </source>
</evidence>
<protein>
    <recommendedName>
        <fullName evidence="7">Caffeoyl-CoA O-methyltransferase</fullName>
    </recommendedName>
</protein>
<evidence type="ECO:0000313" key="5">
    <source>
        <dbReference type="EMBL" id="CAI5733695.1"/>
    </source>
</evidence>